<protein>
    <submittedName>
        <fullName evidence="2">Putative secreted protein</fullName>
    </submittedName>
</protein>
<proteinExistence type="predicted"/>
<feature type="region of interest" description="Disordered" evidence="1">
    <location>
        <begin position="1"/>
        <end position="22"/>
    </location>
</feature>
<accession>A0A6B0U322</accession>
<evidence type="ECO:0000313" key="2">
    <source>
        <dbReference type="EMBL" id="MXU84741.1"/>
    </source>
</evidence>
<dbReference type="EMBL" id="GIFC01002658">
    <property type="protein sequence ID" value="MXU84741.1"/>
    <property type="molecule type" value="Transcribed_RNA"/>
</dbReference>
<organism evidence="2">
    <name type="scientific">Ixodes ricinus</name>
    <name type="common">Common tick</name>
    <name type="synonym">Acarus ricinus</name>
    <dbReference type="NCBI Taxonomy" id="34613"/>
    <lineage>
        <taxon>Eukaryota</taxon>
        <taxon>Metazoa</taxon>
        <taxon>Ecdysozoa</taxon>
        <taxon>Arthropoda</taxon>
        <taxon>Chelicerata</taxon>
        <taxon>Arachnida</taxon>
        <taxon>Acari</taxon>
        <taxon>Parasitiformes</taxon>
        <taxon>Ixodida</taxon>
        <taxon>Ixodoidea</taxon>
        <taxon>Ixodidae</taxon>
        <taxon>Ixodinae</taxon>
        <taxon>Ixodes</taxon>
    </lineage>
</organism>
<sequence>MSGCPWTASCCRRRTGSRREASPIAALPAAGACAGPPPRPSGGLARRPRCPLLRLGSPATPHSLPPLVRVRTLSALQTSRPC</sequence>
<evidence type="ECO:0000256" key="1">
    <source>
        <dbReference type="SAM" id="MobiDB-lite"/>
    </source>
</evidence>
<name>A0A6B0U322_IXORI</name>
<reference evidence="2" key="1">
    <citation type="submission" date="2019-12" db="EMBL/GenBank/DDBJ databases">
        <title>An insight into the sialome of adult female Ixodes ricinus ticks feeding for 6 days.</title>
        <authorList>
            <person name="Perner J."/>
            <person name="Ribeiro J.M.C."/>
        </authorList>
    </citation>
    <scope>NUCLEOTIDE SEQUENCE</scope>
    <source>
        <strain evidence="2">Semi-engorged</strain>
        <tissue evidence="2">Salivary glands</tissue>
    </source>
</reference>
<dbReference type="AlphaFoldDB" id="A0A6B0U322"/>